<keyword evidence="5" id="KW-0131">Cell cycle</keyword>
<gene>
    <name evidence="7" type="ORF">DY000_02029275</name>
</gene>
<dbReference type="PANTHER" id="PTHR16079:SF4">
    <property type="entry name" value="E3 UBIQUITIN-PROTEIN LIGASE CHFR"/>
    <property type="match status" value="1"/>
</dbReference>
<evidence type="ECO:0000256" key="3">
    <source>
        <dbReference type="ARBA" id="ARBA00022786"/>
    </source>
</evidence>
<evidence type="ECO:0000313" key="7">
    <source>
        <dbReference type="EMBL" id="KAF3580842.1"/>
    </source>
</evidence>
<sequence length="147" mass="16611">MAVLSAATIGGYRCERHGAHLQCHLCRGMMPNRTNLQVPLNCMGCDRPFCGAYWSSQNVTHGGSTPVCSRDTFRPISERTATRMPSTTHEMNRHEQDITQRCIAKMGRTVQDVVAEWFSLFNDRQIDRSRMPLNHAESITTSTHVCK</sequence>
<evidence type="ECO:0000256" key="2">
    <source>
        <dbReference type="ARBA" id="ARBA00022679"/>
    </source>
</evidence>
<proteinExistence type="predicted"/>
<evidence type="ECO:0000256" key="1">
    <source>
        <dbReference type="ARBA" id="ARBA00004123"/>
    </source>
</evidence>
<feature type="domain" description="E3 ubiquitin-protein ligase CHFR cysteine rich" evidence="6">
    <location>
        <begin position="7"/>
        <end position="147"/>
    </location>
</feature>
<dbReference type="Pfam" id="PF17979">
    <property type="entry name" value="zf-CRD"/>
    <property type="match status" value="1"/>
</dbReference>
<dbReference type="InterPro" id="IPR052256">
    <property type="entry name" value="E3_ubiquitin-ligase_CHFR"/>
</dbReference>
<comment type="caution">
    <text evidence="7">The sequence shown here is derived from an EMBL/GenBank/DDBJ whole genome shotgun (WGS) entry which is preliminary data.</text>
</comment>
<keyword evidence="2" id="KW-0808">Transferase</keyword>
<evidence type="ECO:0000313" key="8">
    <source>
        <dbReference type="Proteomes" id="UP000266723"/>
    </source>
</evidence>
<dbReference type="PANTHER" id="PTHR16079">
    <property type="entry name" value="UBIQUITIN LIGASE PROTEIN CHFR"/>
    <property type="match status" value="1"/>
</dbReference>
<evidence type="ECO:0000256" key="4">
    <source>
        <dbReference type="ARBA" id="ARBA00023242"/>
    </source>
</evidence>
<protein>
    <recommendedName>
        <fullName evidence="6">E3 ubiquitin-protein ligase CHFR cysteine rich domain-containing protein</fullName>
    </recommendedName>
</protein>
<evidence type="ECO:0000256" key="5">
    <source>
        <dbReference type="ARBA" id="ARBA00023306"/>
    </source>
</evidence>
<accession>A0ABQ7DTJ4</accession>
<evidence type="ECO:0000259" key="6">
    <source>
        <dbReference type="Pfam" id="PF17979"/>
    </source>
</evidence>
<reference evidence="7 8" key="1">
    <citation type="journal article" date="2020" name="BMC Genomics">
        <title>Intraspecific diversification of the crop wild relative Brassica cretica Lam. using demographic model selection.</title>
        <authorList>
            <person name="Kioukis A."/>
            <person name="Michalopoulou V.A."/>
            <person name="Briers L."/>
            <person name="Pirintsos S."/>
            <person name="Studholme D.J."/>
            <person name="Pavlidis P."/>
            <person name="Sarris P.F."/>
        </authorList>
    </citation>
    <scope>NUCLEOTIDE SEQUENCE [LARGE SCALE GENOMIC DNA]</scope>
    <source>
        <strain evidence="8">cv. PFS-1207/04</strain>
    </source>
</reference>
<keyword evidence="4" id="KW-0539">Nucleus</keyword>
<name>A0ABQ7DTJ4_BRACR</name>
<dbReference type="EMBL" id="QGKV02000649">
    <property type="protein sequence ID" value="KAF3580842.1"/>
    <property type="molecule type" value="Genomic_DNA"/>
</dbReference>
<keyword evidence="8" id="KW-1185">Reference proteome</keyword>
<keyword evidence="3" id="KW-0833">Ubl conjugation pathway</keyword>
<comment type="subcellular location">
    <subcellularLocation>
        <location evidence="1">Nucleus</location>
    </subcellularLocation>
</comment>
<organism evidence="7 8">
    <name type="scientific">Brassica cretica</name>
    <name type="common">Mustard</name>
    <dbReference type="NCBI Taxonomy" id="69181"/>
    <lineage>
        <taxon>Eukaryota</taxon>
        <taxon>Viridiplantae</taxon>
        <taxon>Streptophyta</taxon>
        <taxon>Embryophyta</taxon>
        <taxon>Tracheophyta</taxon>
        <taxon>Spermatophyta</taxon>
        <taxon>Magnoliopsida</taxon>
        <taxon>eudicotyledons</taxon>
        <taxon>Gunneridae</taxon>
        <taxon>Pentapetalae</taxon>
        <taxon>rosids</taxon>
        <taxon>malvids</taxon>
        <taxon>Brassicales</taxon>
        <taxon>Brassicaceae</taxon>
        <taxon>Brassiceae</taxon>
        <taxon>Brassica</taxon>
    </lineage>
</organism>
<dbReference type="Proteomes" id="UP000266723">
    <property type="component" value="Unassembled WGS sequence"/>
</dbReference>
<dbReference type="Gene3D" id="3.30.40.140">
    <property type="match status" value="1"/>
</dbReference>
<dbReference type="InterPro" id="IPR040909">
    <property type="entry name" value="CHFR_Znf-CRD"/>
</dbReference>